<dbReference type="InterPro" id="IPR000914">
    <property type="entry name" value="SBP_5_dom"/>
</dbReference>
<protein>
    <submittedName>
        <fullName evidence="5">Peptide ABC transporter substrate-binding protein</fullName>
    </submittedName>
</protein>
<dbReference type="SUPFAM" id="SSF53850">
    <property type="entry name" value="Periplasmic binding protein-like II"/>
    <property type="match status" value="1"/>
</dbReference>
<dbReference type="Gene3D" id="3.40.190.10">
    <property type="entry name" value="Periplasmic binding protein-like II"/>
    <property type="match status" value="1"/>
</dbReference>
<evidence type="ECO:0000259" key="4">
    <source>
        <dbReference type="Pfam" id="PF00496"/>
    </source>
</evidence>
<dbReference type="Proteomes" id="UP001064087">
    <property type="component" value="Chromosome"/>
</dbReference>
<feature type="signal peptide" evidence="3">
    <location>
        <begin position="1"/>
        <end position="22"/>
    </location>
</feature>
<proteinExistence type="inferred from homology"/>
<comment type="subcellular location">
    <subcellularLocation>
        <location evidence="1">Periplasm</location>
    </subcellularLocation>
</comment>
<evidence type="ECO:0000256" key="1">
    <source>
        <dbReference type="ARBA" id="ARBA00004418"/>
    </source>
</evidence>
<dbReference type="EMBL" id="CP106738">
    <property type="protein sequence ID" value="UXX84004.1"/>
    <property type="molecule type" value="Genomic_DNA"/>
</dbReference>
<dbReference type="CDD" id="cd08513">
    <property type="entry name" value="PBP2_thermophilic_Hb8_like"/>
    <property type="match status" value="1"/>
</dbReference>
<feature type="domain" description="Solute-binding protein family 5" evidence="4">
    <location>
        <begin position="87"/>
        <end position="471"/>
    </location>
</feature>
<dbReference type="PIRSF" id="PIRSF002741">
    <property type="entry name" value="MppA"/>
    <property type="match status" value="1"/>
</dbReference>
<dbReference type="PANTHER" id="PTHR30290:SF65">
    <property type="entry name" value="MONOACYL PHOSPHATIDYLINOSITOL TETRAMANNOSIDE-BINDING PROTEIN LPQW-RELATED"/>
    <property type="match status" value="1"/>
</dbReference>
<feature type="chain" id="PRO_5046093766" evidence="3">
    <location>
        <begin position="23"/>
        <end position="565"/>
    </location>
</feature>
<keyword evidence="3" id="KW-0732">Signal</keyword>
<reference evidence="5" key="1">
    <citation type="submission" date="2022-10" db="EMBL/GenBank/DDBJ databases">
        <title>Roseovarius pelagicus sp. nov., isolated from Arctic seawater.</title>
        <authorList>
            <person name="Hong Y.W."/>
            <person name="Hwang C.Y."/>
        </authorList>
    </citation>
    <scope>NUCLEOTIDE SEQUENCE</scope>
    <source>
        <strain evidence="5">HL-MP18</strain>
    </source>
</reference>
<dbReference type="Gene3D" id="3.10.105.10">
    <property type="entry name" value="Dipeptide-binding Protein, Domain 3"/>
    <property type="match status" value="1"/>
</dbReference>
<name>A0ABY6DD84_9RHOB</name>
<comment type="similarity">
    <text evidence="2">Belongs to the bacterial solute-binding protein 5 family.</text>
</comment>
<dbReference type="InterPro" id="IPR039424">
    <property type="entry name" value="SBP_5"/>
</dbReference>
<dbReference type="PANTHER" id="PTHR30290">
    <property type="entry name" value="PERIPLASMIC BINDING COMPONENT OF ABC TRANSPORTER"/>
    <property type="match status" value="1"/>
</dbReference>
<dbReference type="RefSeq" id="WP_263048425.1">
    <property type="nucleotide sequence ID" value="NZ_CP106738.1"/>
</dbReference>
<dbReference type="Pfam" id="PF00496">
    <property type="entry name" value="SBP_bac_5"/>
    <property type="match status" value="1"/>
</dbReference>
<evidence type="ECO:0000313" key="5">
    <source>
        <dbReference type="EMBL" id="UXX84004.1"/>
    </source>
</evidence>
<evidence type="ECO:0000256" key="3">
    <source>
        <dbReference type="SAM" id="SignalP"/>
    </source>
</evidence>
<gene>
    <name evidence="5" type="ORF">N7U68_04940</name>
</gene>
<accession>A0ABY6DD84</accession>
<keyword evidence="6" id="KW-1185">Reference proteome</keyword>
<sequence length="565" mass="61115">MTFANTFIGIALGALVALPLAAAERGSDGDLRILYWQAPTTMNPYLSGGIKDNEAASLTLEPLARYDPAGVMLPWLVDVIPTLENGGVDDDLTRITWRLKDGLRWSDGSAVTSADLRFTWRYCTAKDGGCAQLEKFADVVDVETPDERTAVVVFSKPKPFPYGPFVGPQAPILQAAQFADCLGTRAPTCTDANYGPIGTGPFRVTEFRPGDVVVYEVNPEYRDPTKPAFAKVVIKGGGTAVGAARAVLETGEFDYAWNLQLSPDVLSRMQARGKGEIVSAFGSLVERIAVNFTDPSPELGSARATVAHPHPVLSDPAVRRALSMALDRKMLSDIGYGPAGRPTCNLLPIASENADTNCLRQDLEGARALLDQAGWIDSNGDGVRDKNGRDLHLIFQTSTNSVRQDFQAVTKEWWRQIGVETELRNIDASVFFGGDPGSPDTVQKFYADVEMFAGAFDGTDPEVYLTTWTCGNAPSPENQWQGTNTSRWCDPAYDALAAKLAITGGIAPRATLAMAMNDMLVENGVVLPLVDRGRVSAHALDLGGTAINAWDSELWNIADWHRIKE</sequence>
<evidence type="ECO:0000313" key="6">
    <source>
        <dbReference type="Proteomes" id="UP001064087"/>
    </source>
</evidence>
<dbReference type="InterPro" id="IPR030678">
    <property type="entry name" value="Peptide/Ni-bd"/>
</dbReference>
<organism evidence="5 6">
    <name type="scientific">Roseovarius pelagicus</name>
    <dbReference type="NCBI Taxonomy" id="2980108"/>
    <lineage>
        <taxon>Bacteria</taxon>
        <taxon>Pseudomonadati</taxon>
        <taxon>Pseudomonadota</taxon>
        <taxon>Alphaproteobacteria</taxon>
        <taxon>Rhodobacterales</taxon>
        <taxon>Roseobacteraceae</taxon>
        <taxon>Roseovarius</taxon>
    </lineage>
</organism>
<evidence type="ECO:0000256" key="2">
    <source>
        <dbReference type="ARBA" id="ARBA00005695"/>
    </source>
</evidence>